<gene>
    <name evidence="10" type="ORF">ZIOFF_031022</name>
</gene>
<feature type="binding site" description="axial binding residue" evidence="7">
    <location>
        <position position="481"/>
    </location>
    <ligand>
        <name>heme</name>
        <dbReference type="ChEBI" id="CHEBI:30413"/>
    </ligand>
    <ligandPart>
        <name>Fe</name>
        <dbReference type="ChEBI" id="CHEBI:18248"/>
    </ligandPart>
</feature>
<evidence type="ECO:0000256" key="5">
    <source>
        <dbReference type="ARBA" id="ARBA00023004"/>
    </source>
</evidence>
<dbReference type="InterPro" id="IPR017972">
    <property type="entry name" value="Cyt_P450_CS"/>
</dbReference>
<evidence type="ECO:0000256" key="1">
    <source>
        <dbReference type="ARBA" id="ARBA00010617"/>
    </source>
</evidence>
<evidence type="ECO:0000256" key="7">
    <source>
        <dbReference type="PIRSR" id="PIRSR602401-1"/>
    </source>
</evidence>
<dbReference type="PROSITE" id="PS00086">
    <property type="entry name" value="CYTOCHROME_P450"/>
    <property type="match status" value="1"/>
</dbReference>
<dbReference type="PANTHER" id="PTHR47955">
    <property type="entry name" value="CYTOCHROME P450 FAMILY 71 PROTEIN"/>
    <property type="match status" value="1"/>
</dbReference>
<dbReference type="PANTHER" id="PTHR47955:SF15">
    <property type="entry name" value="CYTOCHROME P450 71A2-LIKE"/>
    <property type="match status" value="1"/>
</dbReference>
<keyword evidence="5 7" id="KW-0408">Iron</keyword>
<keyword evidence="6 8" id="KW-0503">Monooxygenase</keyword>
<dbReference type="GO" id="GO:0016705">
    <property type="term" value="F:oxidoreductase activity, acting on paired donors, with incorporation or reduction of molecular oxygen"/>
    <property type="evidence" value="ECO:0007669"/>
    <property type="project" value="InterPro"/>
</dbReference>
<dbReference type="Gene3D" id="1.10.630.10">
    <property type="entry name" value="Cytochrome P450"/>
    <property type="match status" value="1"/>
</dbReference>
<evidence type="ECO:0000256" key="4">
    <source>
        <dbReference type="ARBA" id="ARBA00023002"/>
    </source>
</evidence>
<dbReference type="PRINTS" id="PR00385">
    <property type="entry name" value="P450"/>
</dbReference>
<evidence type="ECO:0000256" key="9">
    <source>
        <dbReference type="SAM" id="SignalP"/>
    </source>
</evidence>
<evidence type="ECO:0000256" key="6">
    <source>
        <dbReference type="ARBA" id="ARBA00023033"/>
    </source>
</evidence>
<dbReference type="EMBL" id="JACMSC010000008">
    <property type="protein sequence ID" value="KAG6512883.1"/>
    <property type="molecule type" value="Genomic_DNA"/>
</dbReference>
<evidence type="ECO:0000256" key="3">
    <source>
        <dbReference type="ARBA" id="ARBA00022723"/>
    </source>
</evidence>
<dbReference type="FunFam" id="1.10.630.10:FF:000043">
    <property type="entry name" value="Cytochrome P450 99A2"/>
    <property type="match status" value="1"/>
</dbReference>
<sequence>MFYQSSLLLVMWWFLFFVFCLRWTRSKKSPVDRPPAVPGLPVFGNLHQLGSLPHRSLRALAEKHGPVMALRLGRVPTVVVSSPAGAQEVLKTRDLAFANRPDSSLADRIFYSSQDLAFSKYGEPWRQMRRIGVLHLLNQKQVHSFRKVREEEADALVARIRSAAGCPVNLSDMIIDFTSDLICRVALGQTYADSKGGGSQLRALFGEFMELMGQFPVRDYIPWLAWVDWLSGLDDRARKIGLEIDALLEKVIDEHRRSKLTDKIDTNDMDLVDVLLSLGDRNDDDAPSSTNISLTMDNIKGLILVLSLSLSLSLSRSSSFPFHLYLVSTLLQDMVAAGTASTKATLEWAMAELIRHPEEMAKVQEEIRRVAGPKGEEIREEALEGMGQLKAVLKETLRLHPPGPLLLPRESTESTELQGYCIPKGTRVIVNGWAIARDPALWDKAEEFLPERFLGDSGAGALDFKGSDFRYLPFGGGRRGCPGSGFAIAAVEVVLASLLYHFDWEMPGGLSAEEMDMDEVFGLIIQKKSSVILQGRTKPHF</sequence>
<dbReference type="PRINTS" id="PR00463">
    <property type="entry name" value="EP450I"/>
</dbReference>
<dbReference type="GO" id="GO:0020037">
    <property type="term" value="F:heme binding"/>
    <property type="evidence" value="ECO:0007669"/>
    <property type="project" value="InterPro"/>
</dbReference>
<dbReference type="GO" id="GO:0005506">
    <property type="term" value="F:iron ion binding"/>
    <property type="evidence" value="ECO:0007669"/>
    <property type="project" value="InterPro"/>
</dbReference>
<dbReference type="SUPFAM" id="SSF48264">
    <property type="entry name" value="Cytochrome P450"/>
    <property type="match status" value="1"/>
</dbReference>
<dbReference type="InterPro" id="IPR036396">
    <property type="entry name" value="Cyt_P450_sf"/>
</dbReference>
<evidence type="ECO:0000256" key="2">
    <source>
        <dbReference type="ARBA" id="ARBA00022617"/>
    </source>
</evidence>
<dbReference type="GO" id="GO:0004497">
    <property type="term" value="F:monooxygenase activity"/>
    <property type="evidence" value="ECO:0007669"/>
    <property type="project" value="UniProtKB-KW"/>
</dbReference>
<dbReference type="AlphaFoldDB" id="A0A8J5GRS5"/>
<comment type="caution">
    <text evidence="10">The sequence shown here is derived from an EMBL/GenBank/DDBJ whole genome shotgun (WGS) entry which is preliminary data.</text>
</comment>
<keyword evidence="3 7" id="KW-0479">Metal-binding</keyword>
<dbReference type="Proteomes" id="UP000734854">
    <property type="component" value="Unassembled WGS sequence"/>
</dbReference>
<evidence type="ECO:0000313" key="11">
    <source>
        <dbReference type="Proteomes" id="UP000734854"/>
    </source>
</evidence>
<evidence type="ECO:0000313" key="10">
    <source>
        <dbReference type="EMBL" id="KAG6512883.1"/>
    </source>
</evidence>
<feature type="chain" id="PRO_5035314932" description="Cytochrome P450 71A1" evidence="9">
    <location>
        <begin position="27"/>
        <end position="541"/>
    </location>
</feature>
<dbReference type="Pfam" id="PF00067">
    <property type="entry name" value="p450"/>
    <property type="match status" value="2"/>
</dbReference>
<keyword evidence="4 8" id="KW-0560">Oxidoreductase</keyword>
<name>A0A8J5GRS5_ZINOF</name>
<keyword evidence="9" id="KW-0732">Signal</keyword>
<comment type="similarity">
    <text evidence="1 8">Belongs to the cytochrome P450 family.</text>
</comment>
<evidence type="ECO:0008006" key="12">
    <source>
        <dbReference type="Google" id="ProtNLM"/>
    </source>
</evidence>
<dbReference type="InterPro" id="IPR001128">
    <property type="entry name" value="Cyt_P450"/>
</dbReference>
<dbReference type="InterPro" id="IPR002401">
    <property type="entry name" value="Cyt_P450_E_grp-I"/>
</dbReference>
<organism evidence="10 11">
    <name type="scientific">Zingiber officinale</name>
    <name type="common">Ginger</name>
    <name type="synonym">Amomum zingiber</name>
    <dbReference type="NCBI Taxonomy" id="94328"/>
    <lineage>
        <taxon>Eukaryota</taxon>
        <taxon>Viridiplantae</taxon>
        <taxon>Streptophyta</taxon>
        <taxon>Embryophyta</taxon>
        <taxon>Tracheophyta</taxon>
        <taxon>Spermatophyta</taxon>
        <taxon>Magnoliopsida</taxon>
        <taxon>Liliopsida</taxon>
        <taxon>Zingiberales</taxon>
        <taxon>Zingiberaceae</taxon>
        <taxon>Zingiber</taxon>
    </lineage>
</organism>
<keyword evidence="2 7" id="KW-0349">Heme</keyword>
<protein>
    <recommendedName>
        <fullName evidence="12">Cytochrome P450 71A1</fullName>
    </recommendedName>
</protein>
<accession>A0A8J5GRS5</accession>
<proteinExistence type="inferred from homology"/>
<reference evidence="10 11" key="1">
    <citation type="submission" date="2020-08" db="EMBL/GenBank/DDBJ databases">
        <title>Plant Genome Project.</title>
        <authorList>
            <person name="Zhang R.-G."/>
        </authorList>
    </citation>
    <scope>NUCLEOTIDE SEQUENCE [LARGE SCALE GENOMIC DNA]</scope>
    <source>
        <tissue evidence="10">Rhizome</tissue>
    </source>
</reference>
<keyword evidence="11" id="KW-1185">Reference proteome</keyword>
<comment type="cofactor">
    <cofactor evidence="7">
        <name>heme</name>
        <dbReference type="ChEBI" id="CHEBI:30413"/>
    </cofactor>
</comment>
<dbReference type="CDD" id="cd11072">
    <property type="entry name" value="CYP71-like"/>
    <property type="match status" value="1"/>
</dbReference>
<evidence type="ECO:0000256" key="8">
    <source>
        <dbReference type="RuleBase" id="RU000461"/>
    </source>
</evidence>
<feature type="signal peptide" evidence="9">
    <location>
        <begin position="1"/>
        <end position="26"/>
    </location>
</feature>